<organism evidence="1 2">
    <name type="scientific">Zea mays</name>
    <name type="common">Maize</name>
    <dbReference type="NCBI Taxonomy" id="4577"/>
    <lineage>
        <taxon>Eukaryota</taxon>
        <taxon>Viridiplantae</taxon>
        <taxon>Streptophyta</taxon>
        <taxon>Embryophyta</taxon>
        <taxon>Tracheophyta</taxon>
        <taxon>Spermatophyta</taxon>
        <taxon>Magnoliopsida</taxon>
        <taxon>Liliopsida</taxon>
        <taxon>Poales</taxon>
        <taxon>Poaceae</taxon>
        <taxon>PACMAD clade</taxon>
        <taxon>Panicoideae</taxon>
        <taxon>Andropogonodae</taxon>
        <taxon>Andropogoneae</taxon>
        <taxon>Tripsacinae</taxon>
        <taxon>Zea</taxon>
    </lineage>
</organism>
<sequence>MLSPYISSGILPMSPPDVYVFVVSSSNEQVCPLLPFPSCSTKPWKWGRRGMRVSDLLPMVLVRP</sequence>
<proteinExistence type="predicted"/>
<reference evidence="1 2" key="1">
    <citation type="journal article" date="2018" name="Nat. Genet.">
        <title>Extensive intraspecific gene order and gene structural variations between Mo17 and other maize genomes.</title>
        <authorList>
            <person name="Sun S."/>
            <person name="Zhou Y."/>
            <person name="Chen J."/>
            <person name="Shi J."/>
            <person name="Zhao H."/>
            <person name="Zhao H."/>
            <person name="Song W."/>
            <person name="Zhang M."/>
            <person name="Cui Y."/>
            <person name="Dong X."/>
            <person name="Liu H."/>
            <person name="Ma X."/>
            <person name="Jiao Y."/>
            <person name="Wang B."/>
            <person name="Wei X."/>
            <person name="Stein J.C."/>
            <person name="Glaubitz J.C."/>
            <person name="Lu F."/>
            <person name="Yu G."/>
            <person name="Liang C."/>
            <person name="Fengler K."/>
            <person name="Li B."/>
            <person name="Rafalski A."/>
            <person name="Schnable P.S."/>
            <person name="Ware D.H."/>
            <person name="Buckler E.S."/>
            <person name="Lai J."/>
        </authorList>
    </citation>
    <scope>NUCLEOTIDE SEQUENCE [LARGE SCALE GENOMIC DNA]</scope>
    <source>
        <strain evidence="2">cv. Missouri 17</strain>
        <tissue evidence="1">Seedling</tissue>
    </source>
</reference>
<gene>
    <name evidence="1" type="ORF">Zm00014a_009044</name>
</gene>
<dbReference type="Proteomes" id="UP000251960">
    <property type="component" value="Chromosome 4"/>
</dbReference>
<protein>
    <submittedName>
        <fullName evidence="1">Uncharacterized protein</fullName>
    </submittedName>
</protein>
<name>A0A3L6F0D6_MAIZE</name>
<dbReference type="EMBL" id="NCVQ01000005">
    <property type="protein sequence ID" value="PWZ26555.1"/>
    <property type="molecule type" value="Genomic_DNA"/>
</dbReference>
<evidence type="ECO:0000313" key="1">
    <source>
        <dbReference type="EMBL" id="PWZ26555.1"/>
    </source>
</evidence>
<evidence type="ECO:0000313" key="2">
    <source>
        <dbReference type="Proteomes" id="UP000251960"/>
    </source>
</evidence>
<comment type="caution">
    <text evidence="1">The sequence shown here is derived from an EMBL/GenBank/DDBJ whole genome shotgun (WGS) entry which is preliminary data.</text>
</comment>
<accession>A0A3L6F0D6</accession>
<dbReference type="AlphaFoldDB" id="A0A3L6F0D6"/>